<feature type="active site" evidence="6">
    <location>
        <position position="138"/>
    </location>
</feature>
<keyword evidence="3" id="KW-0489">Methyltransferase</keyword>
<feature type="domain" description="CheR-type methyltransferase" evidence="9">
    <location>
        <begin position="220"/>
        <end position="475"/>
    </location>
</feature>
<accession>W0DXA9</accession>
<evidence type="ECO:0000256" key="2">
    <source>
        <dbReference type="ARBA" id="ARBA00012534"/>
    </source>
</evidence>
<dbReference type="Pfam" id="PF13596">
    <property type="entry name" value="PAS_10"/>
    <property type="match status" value="1"/>
</dbReference>
<dbReference type="SUPFAM" id="SSF55785">
    <property type="entry name" value="PYP-like sensor domain (PAS domain)"/>
    <property type="match status" value="1"/>
</dbReference>
<dbReference type="SUPFAM" id="SSF52738">
    <property type="entry name" value="Methylesterase CheB, C-terminal domain"/>
    <property type="match status" value="1"/>
</dbReference>
<dbReference type="AlphaFoldDB" id="W0DXA9"/>
<dbReference type="InterPro" id="IPR035909">
    <property type="entry name" value="CheB_C"/>
</dbReference>
<dbReference type="KEGG" id="tao:THIAE_07445"/>
<comment type="catalytic activity">
    <reaction evidence="1">
        <text>L-glutamyl-[protein] + S-adenosyl-L-methionine = [protein]-L-glutamate 5-O-methyl ester + S-adenosyl-L-homocysteine</text>
        <dbReference type="Rhea" id="RHEA:24452"/>
        <dbReference type="Rhea" id="RHEA-COMP:10208"/>
        <dbReference type="Rhea" id="RHEA-COMP:10311"/>
        <dbReference type="ChEBI" id="CHEBI:29973"/>
        <dbReference type="ChEBI" id="CHEBI:57856"/>
        <dbReference type="ChEBI" id="CHEBI:59789"/>
        <dbReference type="ChEBI" id="CHEBI:82795"/>
        <dbReference type="EC" id="2.1.1.80"/>
    </reaction>
</comment>
<proteinExistence type="predicted"/>
<dbReference type="SUPFAM" id="SSF53335">
    <property type="entry name" value="S-adenosyl-L-methionine-dependent methyltransferases"/>
    <property type="match status" value="1"/>
</dbReference>
<evidence type="ECO:0000313" key="10">
    <source>
        <dbReference type="EMBL" id="AHF01609.1"/>
    </source>
</evidence>
<dbReference type="GO" id="GO:0008984">
    <property type="term" value="F:protein-glutamate methylesterase activity"/>
    <property type="evidence" value="ECO:0007669"/>
    <property type="project" value="InterPro"/>
</dbReference>
<dbReference type="SUPFAM" id="SSF47757">
    <property type="entry name" value="Chemotaxis receptor methyltransferase CheR, N-terminal domain"/>
    <property type="match status" value="1"/>
</dbReference>
<dbReference type="PANTHER" id="PTHR24422">
    <property type="entry name" value="CHEMOTAXIS PROTEIN METHYLTRANSFERASE"/>
    <property type="match status" value="1"/>
</dbReference>
<dbReference type="InterPro" id="IPR000780">
    <property type="entry name" value="CheR_MeTrfase"/>
</dbReference>
<dbReference type="Gene3D" id="3.40.50.150">
    <property type="entry name" value="Vaccinia Virus protein VP39"/>
    <property type="match status" value="1"/>
</dbReference>
<keyword evidence="6" id="KW-0378">Hydrolase</keyword>
<keyword evidence="6" id="KW-0145">Chemotaxis</keyword>
<gene>
    <name evidence="10" type="ORF">THIAE_07445</name>
</gene>
<dbReference type="HOGENOM" id="CLU_000892_0_2_6"/>
<dbReference type="GO" id="GO:0005737">
    <property type="term" value="C:cytoplasm"/>
    <property type="evidence" value="ECO:0007669"/>
    <property type="project" value="InterPro"/>
</dbReference>
<dbReference type="Pfam" id="PF01739">
    <property type="entry name" value="CheR"/>
    <property type="match status" value="1"/>
</dbReference>
<dbReference type="InterPro" id="IPR035965">
    <property type="entry name" value="PAS-like_dom_sf"/>
</dbReference>
<dbReference type="PANTHER" id="PTHR24422:SF27">
    <property type="entry name" value="PROTEIN-GLUTAMATE O-METHYLTRANSFERASE"/>
    <property type="match status" value="1"/>
</dbReference>
<dbReference type="Gene3D" id="1.10.155.10">
    <property type="entry name" value="Chemotaxis receptor methyltransferase CheR, N-terminal domain"/>
    <property type="match status" value="1"/>
</dbReference>
<dbReference type="EC" id="2.1.1.80" evidence="2"/>
<dbReference type="EMBL" id="CP007030">
    <property type="protein sequence ID" value="AHF01609.1"/>
    <property type="molecule type" value="Genomic_DNA"/>
</dbReference>
<dbReference type="Pfam" id="PF01339">
    <property type="entry name" value="CheB_methylest"/>
    <property type="match status" value="1"/>
</dbReference>
<dbReference type="InParanoid" id="W0DXA9"/>
<dbReference type="GO" id="GO:0000156">
    <property type="term" value="F:phosphorelay response regulator activity"/>
    <property type="evidence" value="ECO:0007669"/>
    <property type="project" value="InterPro"/>
</dbReference>
<organism evidence="10 11">
    <name type="scientific">Thiomicrospira aerophila AL3</name>
    <dbReference type="NCBI Taxonomy" id="717772"/>
    <lineage>
        <taxon>Bacteria</taxon>
        <taxon>Pseudomonadati</taxon>
        <taxon>Pseudomonadota</taxon>
        <taxon>Gammaproteobacteria</taxon>
        <taxon>Thiotrichales</taxon>
        <taxon>Piscirickettsiaceae</taxon>
        <taxon>Thiomicrospira</taxon>
    </lineage>
</organism>
<keyword evidence="11" id="KW-1185">Reference proteome</keyword>
<evidence type="ECO:0000256" key="7">
    <source>
        <dbReference type="SAM" id="Coils"/>
    </source>
</evidence>
<keyword evidence="4" id="KW-0808">Transferase</keyword>
<keyword evidence="7" id="KW-0175">Coiled coil</keyword>
<evidence type="ECO:0000256" key="6">
    <source>
        <dbReference type="PROSITE-ProRule" id="PRU00050"/>
    </source>
</evidence>
<dbReference type="STRING" id="717772.THIAE_07445"/>
<dbReference type="Gene3D" id="1.10.287.2610">
    <property type="match status" value="1"/>
</dbReference>
<evidence type="ECO:0000256" key="5">
    <source>
        <dbReference type="ARBA" id="ARBA00022691"/>
    </source>
</evidence>
<dbReference type="SMART" id="SM00138">
    <property type="entry name" value="MeTrc"/>
    <property type="match status" value="1"/>
</dbReference>
<dbReference type="InterPro" id="IPR022641">
    <property type="entry name" value="CheR_N"/>
</dbReference>
<dbReference type="PROSITE" id="PS50122">
    <property type="entry name" value="CHEB"/>
    <property type="match status" value="1"/>
</dbReference>
<evidence type="ECO:0000256" key="4">
    <source>
        <dbReference type="ARBA" id="ARBA00022679"/>
    </source>
</evidence>
<dbReference type="eggNOG" id="COG1352">
    <property type="taxonomic scope" value="Bacteria"/>
</dbReference>
<evidence type="ECO:0000259" key="8">
    <source>
        <dbReference type="PROSITE" id="PS50122"/>
    </source>
</evidence>
<dbReference type="InterPro" id="IPR022642">
    <property type="entry name" value="CheR_C"/>
</dbReference>
<reference evidence="10 11" key="1">
    <citation type="submission" date="2013-12" db="EMBL/GenBank/DDBJ databases">
        <authorList>
            <consortium name="DOE Joint Genome Institute"/>
            <person name="Kappler U."/>
            <person name="Huntemann M."/>
            <person name="Han J."/>
            <person name="Chen A."/>
            <person name="Kyrpides N."/>
            <person name="Mavromatis K."/>
            <person name="Markowitz V."/>
            <person name="Palaniappan K."/>
            <person name="Ivanova N."/>
            <person name="Schaumberg A."/>
            <person name="Pati A."/>
            <person name="Liolios K."/>
            <person name="Nordberg H.P."/>
            <person name="Cantor M.N."/>
            <person name="Hua S.X."/>
            <person name="Woyke T."/>
        </authorList>
    </citation>
    <scope>NUCLEOTIDE SEQUENCE [LARGE SCALE GENOMIC DNA]</scope>
    <source>
        <strain evidence="11">AL2</strain>
    </source>
</reference>
<feature type="active site" evidence="6">
    <location>
        <position position="47"/>
    </location>
</feature>
<keyword evidence="5" id="KW-0949">S-adenosyl-L-methionine</keyword>
<dbReference type="RefSeq" id="WP_006460573.1">
    <property type="nucleotide sequence ID" value="NZ_CP007030.1"/>
</dbReference>
<name>W0DXA9_9GAMM</name>
<sequence length="980" mass="111262">MSNKIEQDLRPQHIVALGASAGGLEALEEYFKHCPVDLDVAYVVIQHLSPDYKSMMADLLARHTKLPIVTVQQGMALTAGKVFLIPPGVTMRLNGDRFELRDKQPHILSLPIDIFFTSMAKFFHKNAIAIVLSGTGSDGARGALAVYEEGGFVIAQTPSTAKFDGMPRSVIATGVVDEVIDVAEMPPRVTDYLLNPQEVKLEKELLKKTAASQQDSPLPIDRLFQLLKRQSNIDFEAYKMATVSRRIERRMQVKQYPTLSSYIDFLEKDSTEQVSLFRELLIPVTRFFRDTEAFEFLKCNVIRPLVEKAQPNQMLRVWCAGCSSGEEVYSLAILFLEVFEELEKYCQIKFFATDVNPQMVERASAGVFSDSIAAEVDEVRLKTYFTQIDQGYRINADVRQMIVFARHNLLVDPPFTRMDLVSCRNTLIYFKADAQKKALDRLQYAVKHDGHLFLGSSESLGYSSKSFEVIHTKFKLFQRVSKAALYLLDAPPIPKFEARQPMAMEPRVTRPIALEPRVATNSAEQYILEEAFQLILDEYVPPALLINEQMDVLHLYGNVQPYIRIRQGMASMNLSRLLPEEVVPVASALIFKAIKDNTDLHSDFIGFKAVTGEQSLVRMIVRPFTERVTERCALLVFEAPSQDSYASQVEQFNLDEVTQNRIELLQKELTASRENLQATIEELETANEELQATNEELMAANEELQSSNEELQSVNEELNTVNAEFQEKMVRLNQVNADLDSMAKAVGVATVFVDYDLNVTRFTPDALSLFKFRESDIGRPLTDIHHQLVDIDIEAIFRLTLNSAERWEQEVRSVDGRVFLMRILPYSIPSLPNRGALATFVDVTVIHDKNRLQEIINALPEELVVLRLDGTIALTNMAWEKLAKRMGFDDGLINQEYMQARLALYPDDSDDFYQRVLSEVKKVLDGRQPFIAIPIKKVIADKHIEHYLLHIAQVSGSEEYALIITQSYLGKNLEQYIDEH</sequence>
<feature type="domain" description="CheB-type methylesterase" evidence="8">
    <location>
        <begin position="8"/>
        <end position="185"/>
    </location>
</feature>
<dbReference type="SUPFAM" id="SSF57997">
    <property type="entry name" value="Tropomyosin"/>
    <property type="match status" value="1"/>
</dbReference>
<dbReference type="Pfam" id="PF03705">
    <property type="entry name" value="CheR_N"/>
    <property type="match status" value="1"/>
</dbReference>
<dbReference type="PROSITE" id="PS50123">
    <property type="entry name" value="CHER"/>
    <property type="match status" value="1"/>
</dbReference>
<feature type="active site" evidence="6">
    <location>
        <position position="20"/>
    </location>
</feature>
<dbReference type="eggNOG" id="COG2201">
    <property type="taxonomic scope" value="Bacteria"/>
</dbReference>
<evidence type="ECO:0000259" key="9">
    <source>
        <dbReference type="PROSITE" id="PS50123"/>
    </source>
</evidence>
<feature type="coiled-coil region" evidence="7">
    <location>
        <begin position="662"/>
        <end position="735"/>
    </location>
</feature>
<dbReference type="Gene3D" id="3.40.50.180">
    <property type="entry name" value="Methylesterase CheB, C-terminal domain"/>
    <property type="match status" value="1"/>
</dbReference>
<protein>
    <recommendedName>
        <fullName evidence="2">protein-glutamate O-methyltransferase</fullName>
        <ecNumber evidence="2">2.1.1.80</ecNumber>
    </recommendedName>
</protein>
<evidence type="ECO:0000256" key="1">
    <source>
        <dbReference type="ARBA" id="ARBA00001541"/>
    </source>
</evidence>
<dbReference type="CDD" id="cd16434">
    <property type="entry name" value="CheB-CheR_fusion"/>
    <property type="match status" value="1"/>
</dbReference>
<dbReference type="GO" id="GO:0008983">
    <property type="term" value="F:protein-glutamate O-methyltransferase activity"/>
    <property type="evidence" value="ECO:0007669"/>
    <property type="project" value="UniProtKB-EC"/>
</dbReference>
<dbReference type="InterPro" id="IPR050903">
    <property type="entry name" value="Bact_Chemotaxis_MeTrfase"/>
</dbReference>
<dbReference type="InterPro" id="IPR036804">
    <property type="entry name" value="CheR_N_sf"/>
</dbReference>
<dbReference type="Proteomes" id="UP000005380">
    <property type="component" value="Chromosome"/>
</dbReference>
<dbReference type="InterPro" id="IPR000673">
    <property type="entry name" value="Sig_transdc_resp-reg_Me-estase"/>
</dbReference>
<dbReference type="GO" id="GO:0032259">
    <property type="term" value="P:methylation"/>
    <property type="evidence" value="ECO:0007669"/>
    <property type="project" value="UniProtKB-KW"/>
</dbReference>
<dbReference type="GO" id="GO:0006935">
    <property type="term" value="P:chemotaxis"/>
    <property type="evidence" value="ECO:0007669"/>
    <property type="project" value="UniProtKB-UniRule"/>
</dbReference>
<evidence type="ECO:0000256" key="3">
    <source>
        <dbReference type="ARBA" id="ARBA00022603"/>
    </source>
</evidence>
<dbReference type="PRINTS" id="PR00996">
    <property type="entry name" value="CHERMTFRASE"/>
</dbReference>
<evidence type="ECO:0000313" key="11">
    <source>
        <dbReference type="Proteomes" id="UP000005380"/>
    </source>
</evidence>
<dbReference type="InterPro" id="IPR029063">
    <property type="entry name" value="SAM-dependent_MTases_sf"/>
</dbReference>